<proteinExistence type="predicted"/>
<dbReference type="EMBL" id="LAZR01068049">
    <property type="protein sequence ID" value="KKK50387.1"/>
    <property type="molecule type" value="Genomic_DNA"/>
</dbReference>
<dbReference type="InterPro" id="IPR003786">
    <property type="entry name" value="FdhD"/>
</dbReference>
<gene>
    <name evidence="3" type="ORF">LCGC14_3125530</name>
</gene>
<reference evidence="3" key="1">
    <citation type="journal article" date="2015" name="Nature">
        <title>Complex archaea that bridge the gap between prokaryotes and eukaryotes.</title>
        <authorList>
            <person name="Spang A."/>
            <person name="Saw J.H."/>
            <person name="Jorgensen S.L."/>
            <person name="Zaremba-Niedzwiedzka K."/>
            <person name="Martijn J."/>
            <person name="Lind A.E."/>
            <person name="van Eijk R."/>
            <person name="Schleper C."/>
            <person name="Guy L."/>
            <person name="Ettema T.J."/>
        </authorList>
    </citation>
    <scope>NUCLEOTIDE SEQUENCE</scope>
</reference>
<dbReference type="GO" id="GO:0016783">
    <property type="term" value="F:sulfurtransferase activity"/>
    <property type="evidence" value="ECO:0007669"/>
    <property type="project" value="InterPro"/>
</dbReference>
<organism evidence="3">
    <name type="scientific">marine sediment metagenome</name>
    <dbReference type="NCBI Taxonomy" id="412755"/>
    <lineage>
        <taxon>unclassified sequences</taxon>
        <taxon>metagenomes</taxon>
        <taxon>ecological metagenomes</taxon>
    </lineage>
</organism>
<evidence type="ECO:0000256" key="2">
    <source>
        <dbReference type="ARBA" id="ARBA00023150"/>
    </source>
</evidence>
<sequence length="182" mass="19718">MALTEDQPIRRFGPDGVEAMPDPIIAEARIELDINDGRYRLAMLCLPSDLEALAVGFLFGEGALRERDDLSVVEAQPDAGRVIIRGDFDEDVLEGITRRWTWGTGCGGGGTARDLDSSAYVPADPGPVVSAEDLHRLAKDFHSRAELWKRTGGVHACALADIEGVAVFAEDVGRHNAFDKVM</sequence>
<dbReference type="Gene3D" id="3.10.20.10">
    <property type="match status" value="1"/>
</dbReference>
<evidence type="ECO:0008006" key="4">
    <source>
        <dbReference type="Google" id="ProtNLM"/>
    </source>
</evidence>
<dbReference type="AlphaFoldDB" id="A0A0F8W131"/>
<dbReference type="Pfam" id="PF02634">
    <property type="entry name" value="FdhD-NarQ"/>
    <property type="match status" value="1"/>
</dbReference>
<dbReference type="SUPFAM" id="SSF53927">
    <property type="entry name" value="Cytidine deaminase-like"/>
    <property type="match status" value="1"/>
</dbReference>
<accession>A0A0F8W131</accession>
<dbReference type="GO" id="GO:0006777">
    <property type="term" value="P:Mo-molybdopterin cofactor biosynthetic process"/>
    <property type="evidence" value="ECO:0007669"/>
    <property type="project" value="UniProtKB-KW"/>
</dbReference>
<evidence type="ECO:0000313" key="3">
    <source>
        <dbReference type="EMBL" id="KKK50387.1"/>
    </source>
</evidence>
<protein>
    <recommendedName>
        <fullName evidence="4">Sulfurtransferase FdhD</fullName>
    </recommendedName>
</protein>
<comment type="caution">
    <text evidence="3">The sequence shown here is derived from an EMBL/GenBank/DDBJ whole genome shotgun (WGS) entry which is preliminary data.</text>
</comment>
<dbReference type="PANTHER" id="PTHR30592">
    <property type="entry name" value="FORMATE DEHYDROGENASE"/>
    <property type="match status" value="1"/>
</dbReference>
<dbReference type="InterPro" id="IPR016193">
    <property type="entry name" value="Cytidine_deaminase-like"/>
</dbReference>
<dbReference type="Gene3D" id="3.40.140.10">
    <property type="entry name" value="Cytidine Deaminase, domain 2"/>
    <property type="match status" value="1"/>
</dbReference>
<evidence type="ECO:0000256" key="1">
    <source>
        <dbReference type="ARBA" id="ARBA00022490"/>
    </source>
</evidence>
<keyword evidence="1" id="KW-0963">Cytoplasm</keyword>
<dbReference type="PANTHER" id="PTHR30592:SF1">
    <property type="entry name" value="SULFUR CARRIER PROTEIN FDHD"/>
    <property type="match status" value="1"/>
</dbReference>
<keyword evidence="2" id="KW-0501">Molybdenum cofactor biosynthesis</keyword>
<name>A0A0F8W131_9ZZZZ</name>
<feature type="non-terminal residue" evidence="3">
    <location>
        <position position="182"/>
    </location>
</feature>